<reference evidence="2 3" key="1">
    <citation type="submission" date="2024-09" db="EMBL/GenBank/DDBJ databases">
        <authorList>
            <person name="Sun Q."/>
            <person name="Mori K."/>
        </authorList>
    </citation>
    <scope>NUCLEOTIDE SEQUENCE [LARGE SCALE GENOMIC DNA]</scope>
    <source>
        <strain evidence="2 3">TBRC 3947</strain>
    </source>
</reference>
<evidence type="ECO:0000313" key="2">
    <source>
        <dbReference type="EMBL" id="MFC0533666.1"/>
    </source>
</evidence>
<feature type="compositionally biased region" description="Acidic residues" evidence="1">
    <location>
        <begin position="25"/>
        <end position="72"/>
    </location>
</feature>
<organism evidence="2 3">
    <name type="scientific">Phytohabitans kaempferiae</name>
    <dbReference type="NCBI Taxonomy" id="1620943"/>
    <lineage>
        <taxon>Bacteria</taxon>
        <taxon>Bacillati</taxon>
        <taxon>Actinomycetota</taxon>
        <taxon>Actinomycetes</taxon>
        <taxon>Micromonosporales</taxon>
        <taxon>Micromonosporaceae</taxon>
    </lineage>
</organism>
<gene>
    <name evidence="2" type="primary">gvpO</name>
    <name evidence="2" type="ORF">ACFFIA_39280</name>
</gene>
<dbReference type="Pfam" id="PF05800">
    <property type="entry name" value="GvpO"/>
    <property type="match status" value="1"/>
</dbReference>
<sequence>MSNGDTGTSRGGRRQRAARSGRGDGDDERYEDEEYGDDERYDDERYDDEEYDADGYEPDPDEVTDEEPDADEEPRPSPARVAQAGLRQIAELTGKPVIGITSLDRSDTGWVIGVEVVEDRRIPSSADVLAVYRTELDAAGQLVGYRRTRRYPRGRGDSGDAEV</sequence>
<dbReference type="RefSeq" id="WP_377261565.1">
    <property type="nucleotide sequence ID" value="NZ_JBHLUH010000089.1"/>
</dbReference>
<feature type="region of interest" description="Disordered" evidence="1">
    <location>
        <begin position="1"/>
        <end position="82"/>
    </location>
</feature>
<protein>
    <submittedName>
        <fullName evidence="2">Gas vesicle protein GvpO</fullName>
    </submittedName>
</protein>
<proteinExistence type="predicted"/>
<evidence type="ECO:0000256" key="1">
    <source>
        <dbReference type="SAM" id="MobiDB-lite"/>
    </source>
</evidence>
<dbReference type="InterPro" id="IPR008634">
    <property type="entry name" value="Gas-vesicle_GvpO"/>
</dbReference>
<comment type="caution">
    <text evidence="2">The sequence shown here is derived from an EMBL/GenBank/DDBJ whole genome shotgun (WGS) entry which is preliminary data.</text>
</comment>
<evidence type="ECO:0000313" key="3">
    <source>
        <dbReference type="Proteomes" id="UP001589867"/>
    </source>
</evidence>
<name>A0ABV6MG03_9ACTN</name>
<dbReference type="Proteomes" id="UP001589867">
    <property type="component" value="Unassembled WGS sequence"/>
</dbReference>
<accession>A0ABV6MG03</accession>
<keyword evidence="3" id="KW-1185">Reference proteome</keyword>
<dbReference type="EMBL" id="JBHLUH010000089">
    <property type="protein sequence ID" value="MFC0533666.1"/>
    <property type="molecule type" value="Genomic_DNA"/>
</dbReference>